<dbReference type="Pfam" id="PF00145">
    <property type="entry name" value="DNA_methylase"/>
    <property type="match status" value="1"/>
</dbReference>
<dbReference type="EMBL" id="CP031229">
    <property type="protein sequence ID" value="AXH96789.1"/>
    <property type="molecule type" value="Genomic_DNA"/>
</dbReference>
<dbReference type="REBASE" id="265077">
    <property type="entry name" value="M.Osp3305ORF12285P"/>
</dbReference>
<dbReference type="PROSITE" id="PS00095">
    <property type="entry name" value="C5_MTASE_2"/>
    <property type="match status" value="1"/>
</dbReference>
<keyword evidence="2 5" id="KW-0808">Transferase</keyword>
<dbReference type="Gene3D" id="3.40.50.150">
    <property type="entry name" value="Vaccinia Virus protein VP39"/>
    <property type="match status" value="1"/>
</dbReference>
<dbReference type="GO" id="GO:0044027">
    <property type="term" value="P:negative regulation of gene expression via chromosomal CpG island methylation"/>
    <property type="evidence" value="ECO:0007669"/>
    <property type="project" value="TreeGrafter"/>
</dbReference>
<evidence type="ECO:0000256" key="2">
    <source>
        <dbReference type="ARBA" id="ARBA00022679"/>
    </source>
</evidence>
<evidence type="ECO:0000256" key="5">
    <source>
        <dbReference type="PROSITE-ProRule" id="PRU01016"/>
    </source>
</evidence>
<dbReference type="PANTHER" id="PTHR10629:SF52">
    <property type="entry name" value="DNA (CYTOSINE-5)-METHYLTRANSFERASE 1"/>
    <property type="match status" value="1"/>
</dbReference>
<proteinExistence type="inferred from homology"/>
<comment type="similarity">
    <text evidence="5 6">Belongs to the class I-like SAM-binding methyltransferase superfamily. C5-methyltransferase family.</text>
</comment>
<protein>
    <recommendedName>
        <fullName evidence="7">Cytosine-specific methyltransferase</fullName>
        <ecNumber evidence="7">2.1.1.37</ecNumber>
    </recommendedName>
</protein>
<evidence type="ECO:0000256" key="6">
    <source>
        <dbReference type="RuleBase" id="RU000416"/>
    </source>
</evidence>
<evidence type="ECO:0000256" key="4">
    <source>
        <dbReference type="ARBA" id="ARBA00022747"/>
    </source>
</evidence>
<dbReference type="KEGG" id="orn:DV701_12285"/>
<comment type="catalytic activity">
    <reaction evidence="7">
        <text>a 2'-deoxycytidine in DNA + S-adenosyl-L-methionine = a 5-methyl-2'-deoxycytidine in DNA + S-adenosyl-L-homocysteine + H(+)</text>
        <dbReference type="Rhea" id="RHEA:13681"/>
        <dbReference type="Rhea" id="RHEA-COMP:11369"/>
        <dbReference type="Rhea" id="RHEA-COMP:11370"/>
        <dbReference type="ChEBI" id="CHEBI:15378"/>
        <dbReference type="ChEBI" id="CHEBI:57856"/>
        <dbReference type="ChEBI" id="CHEBI:59789"/>
        <dbReference type="ChEBI" id="CHEBI:85452"/>
        <dbReference type="ChEBI" id="CHEBI:85454"/>
        <dbReference type="EC" id="2.1.1.37"/>
    </reaction>
</comment>
<evidence type="ECO:0000256" key="7">
    <source>
        <dbReference type="RuleBase" id="RU000417"/>
    </source>
</evidence>
<dbReference type="PANTHER" id="PTHR10629">
    <property type="entry name" value="CYTOSINE-SPECIFIC METHYLTRANSFERASE"/>
    <property type="match status" value="1"/>
</dbReference>
<feature type="active site" evidence="5">
    <location>
        <position position="93"/>
    </location>
</feature>
<dbReference type="PROSITE" id="PS00094">
    <property type="entry name" value="C5_MTASE_1"/>
    <property type="match status" value="1"/>
</dbReference>
<keyword evidence="3 5" id="KW-0949">S-adenosyl-L-methionine</keyword>
<accession>A0A345NP31</accession>
<sequence length="437" mass="47586">MDSNTHTAELTAVEICAGAGGQSLGLHLAGFRHTLAVELDRDAATTLERNLSRLASEEGRPQPVVAVGDVADDSIWSPQDHRGVSLLAGGVPCPPFSVAGKQLGSSDERDLFAWAVEAAGQMMPDAVLLENVRGLSMPRFAGYRQAVLDRLGELGYHADWRLLEAKDFGVPQLRPRFILVALREEFAPYFSWPMPTPTVQTVGAALYDLMGANGWMGVEAWARKADRVAPTIVGGSKKHGGPDLGPTRAKRAWRSMGVDGLGIADAAPSRDLPEDFIPKLTNEMVARIQGWSGPGYEWDFGDPKGRKTAIYRQIGNAFPPPVARAVGLAIAAALRKESLRSDDETDGGQYQDEVYRAMRNHGGFMSLAGLRNALGRALADDEIVRRIKFLSHDFDIEVSERGGVPVYRIGDWHAFRGQEDHARHAAFATNRLRSKIS</sequence>
<keyword evidence="1 5" id="KW-0489">Methyltransferase</keyword>
<dbReference type="PRINTS" id="PR00105">
    <property type="entry name" value="C5METTRFRASE"/>
</dbReference>
<keyword evidence="4" id="KW-0680">Restriction system</keyword>
<dbReference type="InterPro" id="IPR031303">
    <property type="entry name" value="C5_meth_CS"/>
</dbReference>
<evidence type="ECO:0000313" key="9">
    <source>
        <dbReference type="Proteomes" id="UP000253790"/>
    </source>
</evidence>
<dbReference type="GO" id="GO:0009307">
    <property type="term" value="P:DNA restriction-modification system"/>
    <property type="evidence" value="ECO:0007669"/>
    <property type="project" value="UniProtKB-KW"/>
</dbReference>
<dbReference type="RefSeq" id="WP_114928616.1">
    <property type="nucleotide sequence ID" value="NZ_CP031229.1"/>
</dbReference>
<dbReference type="InterPro" id="IPR018117">
    <property type="entry name" value="C5_DNA_meth_AS"/>
</dbReference>
<organism evidence="8 9">
    <name type="scientific">Ornithinimicrobium avium</name>
    <dbReference type="NCBI Taxonomy" id="2283195"/>
    <lineage>
        <taxon>Bacteria</taxon>
        <taxon>Bacillati</taxon>
        <taxon>Actinomycetota</taxon>
        <taxon>Actinomycetes</taxon>
        <taxon>Micrococcales</taxon>
        <taxon>Ornithinimicrobiaceae</taxon>
        <taxon>Ornithinimicrobium</taxon>
    </lineage>
</organism>
<dbReference type="SUPFAM" id="SSF53335">
    <property type="entry name" value="S-adenosyl-L-methionine-dependent methyltransferases"/>
    <property type="match status" value="1"/>
</dbReference>
<dbReference type="GO" id="GO:0032259">
    <property type="term" value="P:methylation"/>
    <property type="evidence" value="ECO:0007669"/>
    <property type="project" value="UniProtKB-KW"/>
</dbReference>
<gene>
    <name evidence="8" type="primary">dcm</name>
    <name evidence="8" type="ORF">DV701_12285</name>
</gene>
<evidence type="ECO:0000256" key="1">
    <source>
        <dbReference type="ARBA" id="ARBA00022603"/>
    </source>
</evidence>
<dbReference type="EC" id="2.1.1.37" evidence="7"/>
<evidence type="ECO:0000256" key="3">
    <source>
        <dbReference type="ARBA" id="ARBA00022691"/>
    </source>
</evidence>
<dbReference type="AlphaFoldDB" id="A0A345NP31"/>
<reference evidence="8 9" key="1">
    <citation type="submission" date="2018-07" db="EMBL/GenBank/DDBJ databases">
        <title>Complete genome sequencing of Ornithinimicrobium sp. AMA3305.</title>
        <authorList>
            <person name="Bae J.-W."/>
        </authorList>
    </citation>
    <scope>NUCLEOTIDE SEQUENCE [LARGE SCALE GENOMIC DNA]</scope>
    <source>
        <strain evidence="8 9">AMA3305</strain>
    </source>
</reference>
<dbReference type="InterPro" id="IPR029063">
    <property type="entry name" value="SAM-dependent_MTases_sf"/>
</dbReference>
<dbReference type="InterPro" id="IPR001525">
    <property type="entry name" value="C5_MeTfrase"/>
</dbReference>
<dbReference type="InterPro" id="IPR050390">
    <property type="entry name" value="C5-Methyltransferase"/>
</dbReference>
<name>A0A345NP31_9MICO</name>
<keyword evidence="9" id="KW-1185">Reference proteome</keyword>
<dbReference type="PROSITE" id="PS51679">
    <property type="entry name" value="SAM_MT_C5"/>
    <property type="match status" value="1"/>
</dbReference>
<dbReference type="Proteomes" id="UP000253790">
    <property type="component" value="Chromosome"/>
</dbReference>
<dbReference type="NCBIfam" id="TIGR00675">
    <property type="entry name" value="dcm"/>
    <property type="match status" value="1"/>
</dbReference>
<dbReference type="OrthoDB" id="9813719at2"/>
<evidence type="ECO:0000313" key="8">
    <source>
        <dbReference type="EMBL" id="AXH96789.1"/>
    </source>
</evidence>
<dbReference type="GO" id="GO:0003886">
    <property type="term" value="F:DNA (cytosine-5-)-methyltransferase activity"/>
    <property type="evidence" value="ECO:0007669"/>
    <property type="project" value="UniProtKB-EC"/>
</dbReference>
<dbReference type="GO" id="GO:0003677">
    <property type="term" value="F:DNA binding"/>
    <property type="evidence" value="ECO:0007669"/>
    <property type="project" value="TreeGrafter"/>
</dbReference>